<evidence type="ECO:0000313" key="1">
    <source>
        <dbReference type="EMBL" id="TGD49472.1"/>
    </source>
</evidence>
<comment type="caution">
    <text evidence="1">The sequence shown here is derived from an EMBL/GenBank/DDBJ whole genome shotgun (WGS) entry which is preliminary data.</text>
</comment>
<sequence>PAAGHIEIGLAKARREQTLVLRRRQVMDYFMAVFVPSFHLSLDEISQDSPL</sequence>
<dbReference type="Proteomes" id="UP000298196">
    <property type="component" value="Unassembled WGS sequence"/>
</dbReference>
<organism evidence="1 2">
    <name type="scientific">Salmonella enterica subsp. enterica serovar Poona</name>
    <dbReference type="NCBI Taxonomy" id="436295"/>
    <lineage>
        <taxon>Bacteria</taxon>
        <taxon>Pseudomonadati</taxon>
        <taxon>Pseudomonadota</taxon>
        <taxon>Gammaproteobacteria</taxon>
        <taxon>Enterobacterales</taxon>
        <taxon>Enterobacteriaceae</taxon>
        <taxon>Salmonella</taxon>
    </lineage>
</organism>
<protein>
    <submittedName>
        <fullName evidence="1">5'-deoxynucleotidase</fullName>
    </submittedName>
</protein>
<proteinExistence type="predicted"/>
<evidence type="ECO:0000313" key="2">
    <source>
        <dbReference type="Proteomes" id="UP000298196"/>
    </source>
</evidence>
<dbReference type="AlphaFoldDB" id="A0A4Z0L3N9"/>
<reference evidence="1 2" key="1">
    <citation type="submission" date="2018-03" db="EMBL/GenBank/DDBJ databases">
        <title>Non-Typhoidal Salmonella genome sequencing and assembly.</title>
        <authorList>
            <person name="Matchawe C."/>
        </authorList>
    </citation>
    <scope>NUCLEOTIDE SEQUENCE [LARGE SCALE GENOMIC DNA]</scope>
    <source>
        <strain evidence="1 2">22sa</strain>
    </source>
</reference>
<dbReference type="EMBL" id="PYKI01002627">
    <property type="protein sequence ID" value="TGD49472.1"/>
    <property type="molecule type" value="Genomic_DNA"/>
</dbReference>
<feature type="non-terminal residue" evidence="1">
    <location>
        <position position="1"/>
    </location>
</feature>
<accession>A0A4Z0L3N9</accession>
<gene>
    <name evidence="1" type="ORF">C9F07_26145</name>
</gene>
<keyword evidence="2" id="KW-1185">Reference proteome</keyword>
<name>A0A4Z0L3N9_SALET</name>